<keyword evidence="3" id="KW-1185">Reference proteome</keyword>
<gene>
    <name evidence="2" type="ORF">DSCA_62570</name>
</gene>
<dbReference type="PROSITE" id="PS50113">
    <property type="entry name" value="PAC"/>
    <property type="match status" value="1"/>
</dbReference>
<feature type="domain" description="PAC" evidence="1">
    <location>
        <begin position="1"/>
        <end position="29"/>
    </location>
</feature>
<evidence type="ECO:0000313" key="3">
    <source>
        <dbReference type="Proteomes" id="UP000427906"/>
    </source>
</evidence>
<proteinExistence type="predicted"/>
<protein>
    <recommendedName>
        <fullName evidence="1">PAC domain-containing protein</fullName>
    </recommendedName>
</protein>
<dbReference type="EMBL" id="AP021874">
    <property type="protein sequence ID" value="BBO72327.1"/>
    <property type="molecule type" value="Genomic_DNA"/>
</dbReference>
<dbReference type="Proteomes" id="UP000427906">
    <property type="component" value="Chromosome"/>
</dbReference>
<name>A0A5K7Z738_9BACT</name>
<evidence type="ECO:0000259" key="1">
    <source>
        <dbReference type="PROSITE" id="PS50113"/>
    </source>
</evidence>
<reference evidence="2 3" key="1">
    <citation type="submission" date="2019-11" db="EMBL/GenBank/DDBJ databases">
        <title>Comparative genomics of hydrocarbon-degrading Desulfosarcina strains.</title>
        <authorList>
            <person name="Watanabe M."/>
            <person name="Kojima H."/>
            <person name="Fukui M."/>
        </authorList>
    </citation>
    <scope>NUCLEOTIDE SEQUENCE [LARGE SCALE GENOMIC DNA]</scope>
    <source>
        <strain evidence="2 3">PL12</strain>
    </source>
</reference>
<dbReference type="InterPro" id="IPR000700">
    <property type="entry name" value="PAS-assoc_C"/>
</dbReference>
<accession>A0A5K7Z738</accession>
<evidence type="ECO:0000313" key="2">
    <source>
        <dbReference type="EMBL" id="BBO72327.1"/>
    </source>
</evidence>
<dbReference type="AlphaFoldDB" id="A0A5K7Z738"/>
<sequence length="54" mass="6327">MHSNGDIYAAIIIIGDITKERSQEEQLRRAQKWRRRGFWQAAWPTTSTMYCPAS</sequence>
<organism evidence="2 3">
    <name type="scientific">Desulfosarcina alkanivorans</name>
    <dbReference type="NCBI Taxonomy" id="571177"/>
    <lineage>
        <taxon>Bacteria</taxon>
        <taxon>Pseudomonadati</taxon>
        <taxon>Thermodesulfobacteriota</taxon>
        <taxon>Desulfobacteria</taxon>
        <taxon>Desulfobacterales</taxon>
        <taxon>Desulfosarcinaceae</taxon>
        <taxon>Desulfosarcina</taxon>
    </lineage>
</organism>
<dbReference type="KEGG" id="dalk:DSCA_62570"/>